<dbReference type="PANTHER" id="PTHR37542:SF1">
    <property type="entry name" value="PRION-INHIBITION AND PROPAGATION HELO DOMAIN-CONTAINING PROTEIN"/>
    <property type="match status" value="1"/>
</dbReference>
<reference evidence="4" key="1">
    <citation type="journal article" date="2017" name="Nat. Microbiol.">
        <title>Global analysis of biosynthetic gene clusters reveals vast potential of secondary metabolite production in Penicillium species.</title>
        <authorList>
            <person name="Nielsen J.C."/>
            <person name="Grijseels S."/>
            <person name="Prigent S."/>
            <person name="Ji B."/>
            <person name="Dainat J."/>
            <person name="Nielsen K.F."/>
            <person name="Frisvad J.C."/>
            <person name="Workman M."/>
            <person name="Nielsen J."/>
        </authorList>
    </citation>
    <scope>NUCLEOTIDE SEQUENCE [LARGE SCALE GENOMIC DNA]</scope>
    <source>
        <strain evidence="4">IBT 31321</strain>
    </source>
</reference>
<keyword evidence="4" id="KW-1185">Reference proteome</keyword>
<dbReference type="PROSITE" id="PS50011">
    <property type="entry name" value="PROTEIN_KINASE_DOM"/>
    <property type="match status" value="1"/>
</dbReference>
<dbReference type="SUPFAM" id="SSF56112">
    <property type="entry name" value="Protein kinase-like (PK-like)"/>
    <property type="match status" value="1"/>
</dbReference>
<dbReference type="InterPro" id="IPR029498">
    <property type="entry name" value="HeLo_dom"/>
</dbReference>
<dbReference type="Gene3D" id="1.20.120.1020">
    <property type="entry name" value="Prion-inhibition and propagation, HeLo domain"/>
    <property type="match status" value="1"/>
</dbReference>
<keyword evidence="1" id="KW-0175">Coiled coil</keyword>
<evidence type="ECO:0000259" key="2">
    <source>
        <dbReference type="PROSITE" id="PS50011"/>
    </source>
</evidence>
<dbReference type="InterPro" id="IPR000719">
    <property type="entry name" value="Prot_kinase_dom"/>
</dbReference>
<dbReference type="Gene3D" id="1.10.510.10">
    <property type="entry name" value="Transferase(Phosphotransferase) domain 1"/>
    <property type="match status" value="1"/>
</dbReference>
<evidence type="ECO:0000313" key="4">
    <source>
        <dbReference type="Proteomes" id="UP000191500"/>
    </source>
</evidence>
<dbReference type="AlphaFoldDB" id="A0A1V6U771"/>
<proteinExistence type="predicted"/>
<sequence>MEPVSLAISVASLGSVFQTCIAAFNCLTDAMRIGSTALSLEIRFRVEAMRLNLWGKSRGLTNALNGGPRGNDLLEIGEMRRLILDILGRIAQLLEKHVQVTQKYRALADPQASEDVADSSSLSLPKVMAAKAKLDSRIADVSQRTSIGAKIRWALQDKNELTALLAELTALNDGLERLLPEAQARALSQSLAGEILSNAPTLPQISESSFGAHNHQAARIIWLRQQNKTSIAEPSASSAALSLSGISTPVTSNKTIGKNGGEVDGDWVIPVTSFKDFIELRLKDLRVQNGNVLEVPNVRTVQYYIPNGSDQRGQYVLVEWRSQQAESENSCITPKALSERHKHLVRLLHRTSITSTDFRVLRCLGYTHATGRLPDGQQHPVVGFVYQMPSLKGGAAAGIPVTLREILGSAYESQEPIAPDLNDRFALAYNLSLALYQLHCAGWIHRKISSHNILYFKDPDGGTFDVTKPFVGGWQYARPDHHVDANPDQKGPVGISEMAGAGRVSGLGDSAMYIHPDRLEEAKGIPRFRKSYDIYSFGVILMEIAFWEPILVFAAPDDRKKMGSSEQYGTINYSQLSPALIKATENEIGSEMGARYRSVVLTCLKGLDSTKKLDHEMDLEDMNGLEPGIEKEFFWRIVEELRQHTDLME</sequence>
<name>A0A1V6U771_9EURO</name>
<dbReference type="Proteomes" id="UP000191500">
    <property type="component" value="Unassembled WGS sequence"/>
</dbReference>
<dbReference type="InterPro" id="IPR011009">
    <property type="entry name" value="Kinase-like_dom_sf"/>
</dbReference>
<dbReference type="Pfam" id="PF14479">
    <property type="entry name" value="HeLo"/>
    <property type="match status" value="1"/>
</dbReference>
<protein>
    <recommendedName>
        <fullName evidence="2">Protein kinase domain-containing protein</fullName>
    </recommendedName>
</protein>
<accession>A0A1V6U771</accession>
<comment type="caution">
    <text evidence="3">The sequence shown here is derived from an EMBL/GenBank/DDBJ whole genome shotgun (WGS) entry which is preliminary data.</text>
</comment>
<dbReference type="EMBL" id="MDDG01000022">
    <property type="protein sequence ID" value="OQE34327.1"/>
    <property type="molecule type" value="Genomic_DNA"/>
</dbReference>
<gene>
    <name evidence="3" type="ORF">PENCOP_c022G01044</name>
</gene>
<dbReference type="GO" id="GO:0005524">
    <property type="term" value="F:ATP binding"/>
    <property type="evidence" value="ECO:0007669"/>
    <property type="project" value="InterPro"/>
</dbReference>
<dbReference type="InterPro" id="IPR056002">
    <property type="entry name" value="DUF7580"/>
</dbReference>
<feature type="domain" description="Protein kinase" evidence="2">
    <location>
        <begin position="263"/>
        <end position="634"/>
    </location>
</feature>
<dbReference type="InterPro" id="IPR038305">
    <property type="entry name" value="HeLo_sf"/>
</dbReference>
<feature type="coiled-coil region" evidence="1">
    <location>
        <begin position="158"/>
        <end position="185"/>
    </location>
</feature>
<evidence type="ECO:0000256" key="1">
    <source>
        <dbReference type="SAM" id="Coils"/>
    </source>
</evidence>
<dbReference type="GO" id="GO:0004672">
    <property type="term" value="F:protein kinase activity"/>
    <property type="evidence" value="ECO:0007669"/>
    <property type="project" value="InterPro"/>
</dbReference>
<evidence type="ECO:0000313" key="3">
    <source>
        <dbReference type="EMBL" id="OQE34327.1"/>
    </source>
</evidence>
<dbReference type="PANTHER" id="PTHR37542">
    <property type="entry name" value="HELO DOMAIN-CONTAINING PROTEIN-RELATED"/>
    <property type="match status" value="1"/>
</dbReference>
<organism evidence="3 4">
    <name type="scientific">Penicillium coprophilum</name>
    <dbReference type="NCBI Taxonomy" id="36646"/>
    <lineage>
        <taxon>Eukaryota</taxon>
        <taxon>Fungi</taxon>
        <taxon>Dikarya</taxon>
        <taxon>Ascomycota</taxon>
        <taxon>Pezizomycotina</taxon>
        <taxon>Eurotiomycetes</taxon>
        <taxon>Eurotiomycetidae</taxon>
        <taxon>Eurotiales</taxon>
        <taxon>Aspergillaceae</taxon>
        <taxon>Penicillium</taxon>
    </lineage>
</organism>
<dbReference type="Pfam" id="PF24476">
    <property type="entry name" value="DUF7580"/>
    <property type="match status" value="1"/>
</dbReference>